<evidence type="ECO:0000256" key="1">
    <source>
        <dbReference type="ARBA" id="ARBA00004141"/>
    </source>
</evidence>
<feature type="transmembrane region" description="Helical" evidence="6">
    <location>
        <begin position="201"/>
        <end position="223"/>
    </location>
</feature>
<accession>A0AAF0EXB1</accession>
<dbReference type="EMBL" id="CP119878">
    <property type="protein sequence ID" value="WFD34432.1"/>
    <property type="molecule type" value="Genomic_DNA"/>
</dbReference>
<keyword evidence="8" id="KW-1185">Reference proteome</keyword>
<evidence type="ECO:0000256" key="6">
    <source>
        <dbReference type="SAM" id="Phobius"/>
    </source>
</evidence>
<protein>
    <recommendedName>
        <fullName evidence="9">General alpha-glucoside permease</fullName>
    </recommendedName>
</protein>
<evidence type="ECO:0008006" key="9">
    <source>
        <dbReference type="Google" id="ProtNLM"/>
    </source>
</evidence>
<feature type="transmembrane region" description="Helical" evidence="6">
    <location>
        <begin position="302"/>
        <end position="324"/>
    </location>
</feature>
<feature type="transmembrane region" description="Helical" evidence="6">
    <location>
        <begin position="101"/>
        <end position="124"/>
    </location>
</feature>
<dbReference type="Pfam" id="PF13347">
    <property type="entry name" value="MFS_2"/>
    <property type="match status" value="1"/>
</dbReference>
<dbReference type="AlphaFoldDB" id="A0AAF0EXB1"/>
<name>A0AAF0EXB1_9BASI</name>
<dbReference type="SUPFAM" id="SSF103473">
    <property type="entry name" value="MFS general substrate transporter"/>
    <property type="match status" value="1"/>
</dbReference>
<organism evidence="7 8">
    <name type="scientific">Malassezia cuniculi</name>
    <dbReference type="NCBI Taxonomy" id="948313"/>
    <lineage>
        <taxon>Eukaryota</taxon>
        <taxon>Fungi</taxon>
        <taxon>Dikarya</taxon>
        <taxon>Basidiomycota</taxon>
        <taxon>Ustilaginomycotina</taxon>
        <taxon>Malasseziomycetes</taxon>
        <taxon>Malasseziales</taxon>
        <taxon>Malasseziaceae</taxon>
        <taxon>Malassezia</taxon>
    </lineage>
</organism>
<proteinExistence type="predicted"/>
<keyword evidence="2" id="KW-0813">Transport</keyword>
<feature type="transmembrane region" description="Helical" evidence="6">
    <location>
        <begin position="66"/>
        <end position="89"/>
    </location>
</feature>
<evidence type="ECO:0000313" key="8">
    <source>
        <dbReference type="Proteomes" id="UP001219933"/>
    </source>
</evidence>
<dbReference type="Proteomes" id="UP001219933">
    <property type="component" value="Chromosome 2"/>
</dbReference>
<keyword evidence="5 6" id="KW-0472">Membrane</keyword>
<dbReference type="GO" id="GO:0008506">
    <property type="term" value="F:sucrose:proton symporter activity"/>
    <property type="evidence" value="ECO:0007669"/>
    <property type="project" value="TreeGrafter"/>
</dbReference>
<dbReference type="PANTHER" id="PTHR19432:SF91">
    <property type="entry name" value="GENERAL ALPHA-GLUCOSIDE PERMEASE"/>
    <property type="match status" value="1"/>
</dbReference>
<keyword evidence="4 6" id="KW-1133">Transmembrane helix</keyword>
<dbReference type="Gene3D" id="1.20.1250.20">
    <property type="entry name" value="MFS general substrate transporter like domains"/>
    <property type="match status" value="1"/>
</dbReference>
<gene>
    <name evidence="7" type="ORF">MCUN1_001273</name>
</gene>
<evidence type="ECO:0000256" key="5">
    <source>
        <dbReference type="ARBA" id="ARBA00023136"/>
    </source>
</evidence>
<evidence type="ECO:0000313" key="7">
    <source>
        <dbReference type="EMBL" id="WFD34432.1"/>
    </source>
</evidence>
<comment type="subcellular location">
    <subcellularLocation>
        <location evidence="1">Membrane</location>
        <topology evidence="1">Multi-pass membrane protein</topology>
    </subcellularLocation>
</comment>
<feature type="transmembrane region" description="Helical" evidence="6">
    <location>
        <begin position="336"/>
        <end position="360"/>
    </location>
</feature>
<feature type="transmembrane region" description="Helical" evidence="6">
    <location>
        <begin position="170"/>
        <end position="189"/>
    </location>
</feature>
<dbReference type="GO" id="GO:0005886">
    <property type="term" value="C:plasma membrane"/>
    <property type="evidence" value="ECO:0007669"/>
    <property type="project" value="TreeGrafter"/>
</dbReference>
<evidence type="ECO:0000256" key="3">
    <source>
        <dbReference type="ARBA" id="ARBA00022692"/>
    </source>
</evidence>
<sequence>MAGDDAEEQAPLHDGTQLLGAPAIRCSARLRQPALMAGSLGSHLVWSVQNGHAALFLQRLGLSKSLTALVLMVAPFSGLVVQPLIGLLSDRCMSAWGRRRPYLFVGGLGCIASLTCMAVSSAMVGEKGALLTRLLGILSIIGVDISLNMMAAAHRALAADILPADEQDSVNAWGTRLGGLGSVLGYVLGRLDLHTALHGDQLGVLAIAAGIGVVVTHAPLLLVRESRLVHRSSMSPTLFGVMRSLLDTLHELPKSITDLFAIQFFAWLAWFPVLFYSAAWVADMYRAGSTDNDAAARAGSQAMLAFACSSLITSVVLPPLLHWLRTVRKTARPTLAQAWMAGHVIFGVTLLFGTCPVHAARSVGGATALLGVLGISWALTNWAPFGLLGMLLHTEHTRGNSIALDGRDAQGDTLRGHVGAVFGLHNWSVVVPQLVVSLVSSAGARLDITNEFLRCHLYS</sequence>
<dbReference type="InterPro" id="IPR036259">
    <property type="entry name" value="MFS_trans_sf"/>
</dbReference>
<feature type="transmembrane region" description="Helical" evidence="6">
    <location>
        <begin position="259"/>
        <end position="282"/>
    </location>
</feature>
<evidence type="ECO:0000256" key="4">
    <source>
        <dbReference type="ARBA" id="ARBA00022989"/>
    </source>
</evidence>
<keyword evidence="3 6" id="KW-0812">Transmembrane</keyword>
<feature type="transmembrane region" description="Helical" evidence="6">
    <location>
        <begin position="130"/>
        <end position="149"/>
    </location>
</feature>
<reference evidence="7" key="1">
    <citation type="submission" date="2023-03" db="EMBL/GenBank/DDBJ databases">
        <title>Mating type loci evolution in Malassezia.</title>
        <authorList>
            <person name="Coelho M.A."/>
        </authorList>
    </citation>
    <scope>NUCLEOTIDE SEQUENCE</scope>
    <source>
        <strain evidence="7">CBS 11721</strain>
    </source>
</reference>
<dbReference type="PANTHER" id="PTHR19432">
    <property type="entry name" value="SUGAR TRANSPORTER"/>
    <property type="match status" value="1"/>
</dbReference>
<feature type="transmembrane region" description="Helical" evidence="6">
    <location>
        <begin position="366"/>
        <end position="392"/>
    </location>
</feature>
<evidence type="ECO:0000256" key="2">
    <source>
        <dbReference type="ARBA" id="ARBA00022448"/>
    </source>
</evidence>